<protein>
    <submittedName>
        <fullName evidence="1">Uncharacterized protein</fullName>
    </submittedName>
</protein>
<reference evidence="1 2" key="1">
    <citation type="journal article" date="2013" name="Stand. Genomic Sci.">
        <title>Genomic Encyclopedia of Type Strains, Phase I: The one thousand microbial genomes (KMG-I) project.</title>
        <authorList>
            <person name="Kyrpides N.C."/>
            <person name="Woyke T."/>
            <person name="Eisen J.A."/>
            <person name="Garrity G."/>
            <person name="Lilburn T.G."/>
            <person name="Beck B.J."/>
            <person name="Whitman W.B."/>
            <person name="Hugenholtz P."/>
            <person name="Klenk H.P."/>
        </authorList>
    </citation>
    <scope>NUCLEOTIDE SEQUENCE [LARGE SCALE GENOMIC DNA]</scope>
    <source>
        <strain evidence="1 2">DSM 45044</strain>
    </source>
</reference>
<organism evidence="1 2">
    <name type="scientific">Stackebrandtia albiflava</name>
    <dbReference type="NCBI Taxonomy" id="406432"/>
    <lineage>
        <taxon>Bacteria</taxon>
        <taxon>Bacillati</taxon>
        <taxon>Actinomycetota</taxon>
        <taxon>Actinomycetes</taxon>
        <taxon>Glycomycetales</taxon>
        <taxon>Glycomycetaceae</taxon>
        <taxon>Stackebrandtia</taxon>
    </lineage>
</organism>
<accession>A0A562VCB6</accession>
<dbReference type="AlphaFoldDB" id="A0A562VCB6"/>
<evidence type="ECO:0000313" key="1">
    <source>
        <dbReference type="EMBL" id="TWJ15467.1"/>
    </source>
</evidence>
<dbReference type="OrthoDB" id="4293512at2"/>
<dbReference type="EMBL" id="VLLL01000005">
    <property type="protein sequence ID" value="TWJ15467.1"/>
    <property type="molecule type" value="Genomic_DNA"/>
</dbReference>
<dbReference type="RefSeq" id="WP_147134210.1">
    <property type="nucleotide sequence ID" value="NZ_BAABIJ010000001.1"/>
</dbReference>
<proteinExistence type="predicted"/>
<comment type="caution">
    <text evidence="1">The sequence shown here is derived from an EMBL/GenBank/DDBJ whole genome shotgun (WGS) entry which is preliminary data.</text>
</comment>
<gene>
    <name evidence="1" type="ORF">LX16_1177</name>
</gene>
<evidence type="ECO:0000313" key="2">
    <source>
        <dbReference type="Proteomes" id="UP000321617"/>
    </source>
</evidence>
<sequence>MLRALEIRAELSGLEDSHRDRLFWEPTIELSVDCFVCERVRRTTVLKPGADRALCSGGEDGGHPAPARVSAFDVTTGADRLALRAVVDLWWASFRDTGRGEDGSPLSGWVRLHYGCHCHHAGVTVKGSVQTNTRRPHPVTCGGCRTGIGTDAAAPTIRLLV</sequence>
<keyword evidence="2" id="KW-1185">Reference proteome</keyword>
<dbReference type="Proteomes" id="UP000321617">
    <property type="component" value="Unassembled WGS sequence"/>
</dbReference>
<name>A0A562VCB6_9ACTN</name>